<evidence type="ECO:0000313" key="2">
    <source>
        <dbReference type="Proteomes" id="UP000286098"/>
    </source>
</evidence>
<dbReference type="RefSeq" id="WP_087855205.1">
    <property type="nucleotide sequence ID" value="NZ_JAQNDW010000001.1"/>
</dbReference>
<sequence>MNTYAMVSKPGNIVTNVFPADYTLQELSDMFPDYIIVRITEGLKCANGDYYNVADGLFYIDPDFTWLSGTTPPPSLDDAYAASLKMIRENGSAALMSIKPPYSEQEASTWWAQSEEANLWASNNSFVPEMLNAIVASSSGLYTLQTLVSEILSNVTSWKEASGNILGQIKYKTEQLNVIKAEVITGEKNVMDIVNFNADINIH</sequence>
<organism evidence="1 2">
    <name type="scientific">Enterobacter roggenkampii</name>
    <dbReference type="NCBI Taxonomy" id="1812935"/>
    <lineage>
        <taxon>Bacteria</taxon>
        <taxon>Pseudomonadati</taxon>
        <taxon>Pseudomonadota</taxon>
        <taxon>Gammaproteobacteria</taxon>
        <taxon>Enterobacterales</taxon>
        <taxon>Enterobacteriaceae</taxon>
        <taxon>Enterobacter</taxon>
        <taxon>Enterobacter cloacae complex</taxon>
    </lineage>
</organism>
<accession>A0AAX1WLJ4</accession>
<protein>
    <submittedName>
        <fullName evidence="1">Uncharacterized protein</fullName>
    </submittedName>
</protein>
<dbReference type="AlphaFoldDB" id="A0AAX1WLJ4"/>
<dbReference type="Proteomes" id="UP000286098">
    <property type="component" value="Unassembled WGS sequence"/>
</dbReference>
<proteinExistence type="predicted"/>
<gene>
    <name evidence="1" type="ORF">B9059_021110</name>
</gene>
<comment type="caution">
    <text evidence="1">The sequence shown here is derived from an EMBL/GenBank/DDBJ whole genome shotgun (WGS) entry which is preliminary data.</text>
</comment>
<name>A0AAX1WLJ4_9ENTR</name>
<reference evidence="1 2" key="1">
    <citation type="submission" date="2018-10" db="EMBL/GenBank/DDBJ databases">
        <authorList>
            <person name="Vanduin D."/>
            <person name="Fouts D."/>
            <person name="Wright M."/>
            <person name="Sutton G."/>
            <person name="Nguyen K."/>
            <person name="Kreiswirth B."/>
            <person name="Chen L."/>
            <person name="Rojas L."/>
            <person name="Hujer A."/>
            <person name="Hujer K."/>
            <person name="Bonomo R."/>
            <person name="Adams M."/>
        </authorList>
    </citation>
    <scope>NUCLEOTIDE SEQUENCE [LARGE SCALE GENOMIC DNA]</scope>
    <source>
        <strain evidence="1 2">CRK0054</strain>
    </source>
</reference>
<dbReference type="EMBL" id="NEYZ02000082">
    <property type="protein sequence ID" value="RNT36198.1"/>
    <property type="molecule type" value="Genomic_DNA"/>
</dbReference>
<evidence type="ECO:0000313" key="1">
    <source>
        <dbReference type="EMBL" id="RNT36198.1"/>
    </source>
</evidence>